<dbReference type="OrthoDB" id="9799383at2"/>
<evidence type="ECO:0000313" key="4">
    <source>
        <dbReference type="Proteomes" id="UP000095185"/>
    </source>
</evidence>
<dbReference type="Proteomes" id="UP000095185">
    <property type="component" value="Chromosome"/>
</dbReference>
<proteinExistence type="predicted"/>
<feature type="transmembrane region" description="Helical" evidence="1">
    <location>
        <begin position="30"/>
        <end position="52"/>
    </location>
</feature>
<dbReference type="STRING" id="274537.BIU88_06185"/>
<dbReference type="InterPro" id="IPR021309">
    <property type="entry name" value="YgaP-like_TM"/>
</dbReference>
<keyword evidence="1" id="KW-0472">Membrane</keyword>
<accession>A0A1D8D2I7</accession>
<keyword evidence="4" id="KW-1185">Reference proteome</keyword>
<sequence>MNIDRVVYAVAGFFVISSVLLSIYHNQNWLWFTGFVGLNLFQAAFTGFCPLARILKAAGVKPGHAFE</sequence>
<evidence type="ECO:0000259" key="2">
    <source>
        <dbReference type="Pfam" id="PF11127"/>
    </source>
</evidence>
<gene>
    <name evidence="3" type="ORF">BIU88_06185</name>
</gene>
<reference evidence="3" key="1">
    <citation type="submission" date="2016-09" db="EMBL/GenBank/DDBJ databases">
        <title>Genome sequence of Chlorobaculum limnaeum.</title>
        <authorList>
            <person name="Liu Z."/>
            <person name="Tank M."/>
            <person name="Bryant D.A."/>
        </authorList>
    </citation>
    <scope>NUCLEOTIDE SEQUENCE [LARGE SCALE GENOMIC DNA]</scope>
    <source>
        <strain evidence="3">DSM 1677</strain>
    </source>
</reference>
<evidence type="ECO:0000313" key="3">
    <source>
        <dbReference type="EMBL" id="AOS83775.1"/>
    </source>
</evidence>
<dbReference type="AlphaFoldDB" id="A0A1D8D2I7"/>
<evidence type="ECO:0000256" key="1">
    <source>
        <dbReference type="SAM" id="Phobius"/>
    </source>
</evidence>
<protein>
    <submittedName>
        <fullName evidence="3">Sulfurtransferase</fullName>
    </submittedName>
</protein>
<feature type="domain" description="Inner membrane protein YgaP-like transmembrane" evidence="2">
    <location>
        <begin position="2"/>
        <end position="57"/>
    </location>
</feature>
<dbReference type="EMBL" id="CP017305">
    <property type="protein sequence ID" value="AOS83775.1"/>
    <property type="molecule type" value="Genomic_DNA"/>
</dbReference>
<dbReference type="RefSeq" id="WP_069809653.1">
    <property type="nucleotide sequence ID" value="NZ_CP017305.1"/>
</dbReference>
<keyword evidence="1" id="KW-0812">Transmembrane</keyword>
<organism evidence="3 4">
    <name type="scientific">Chlorobaculum limnaeum</name>
    <dbReference type="NCBI Taxonomy" id="274537"/>
    <lineage>
        <taxon>Bacteria</taxon>
        <taxon>Pseudomonadati</taxon>
        <taxon>Chlorobiota</taxon>
        <taxon>Chlorobiia</taxon>
        <taxon>Chlorobiales</taxon>
        <taxon>Chlorobiaceae</taxon>
        <taxon>Chlorobaculum</taxon>
    </lineage>
</organism>
<dbReference type="KEGG" id="clz:BIU88_06185"/>
<keyword evidence="1" id="KW-1133">Transmembrane helix</keyword>
<name>A0A1D8D2I7_CHLLM</name>
<dbReference type="Pfam" id="PF11127">
    <property type="entry name" value="YgaP-like_TM"/>
    <property type="match status" value="1"/>
</dbReference>
<dbReference type="Gene3D" id="6.10.140.1340">
    <property type="match status" value="1"/>
</dbReference>
<feature type="transmembrane region" description="Helical" evidence="1">
    <location>
        <begin position="7"/>
        <end position="24"/>
    </location>
</feature>
<dbReference type="GO" id="GO:0016740">
    <property type="term" value="F:transferase activity"/>
    <property type="evidence" value="ECO:0007669"/>
    <property type="project" value="UniProtKB-KW"/>
</dbReference>